<keyword evidence="3" id="KW-0238">DNA-binding</keyword>
<dbReference type="OrthoDB" id="8850588at2"/>
<proteinExistence type="inferred from homology"/>
<keyword evidence="7" id="KW-1185">Reference proteome</keyword>
<organism evidence="6 7">
    <name type="scientific">Vreelandella rituensis</name>
    <dbReference type="NCBI Taxonomy" id="2282306"/>
    <lineage>
        <taxon>Bacteria</taxon>
        <taxon>Pseudomonadati</taxon>
        <taxon>Pseudomonadota</taxon>
        <taxon>Gammaproteobacteria</taxon>
        <taxon>Oceanospirillales</taxon>
        <taxon>Halomonadaceae</taxon>
        <taxon>Vreelandella</taxon>
    </lineage>
</organism>
<evidence type="ECO:0000256" key="3">
    <source>
        <dbReference type="ARBA" id="ARBA00023125"/>
    </source>
</evidence>
<reference evidence="6 7" key="1">
    <citation type="submission" date="2018-07" db="EMBL/GenBank/DDBJ databases">
        <title>Halomonas rutogse sp. nov., isolated from Lake TangqianCo on Tibetan Plateau.</title>
        <authorList>
            <person name="Lu H."/>
            <person name="Xing P."/>
            <person name="Wu Q."/>
        </authorList>
    </citation>
    <scope>NUCLEOTIDE SEQUENCE [LARGE SCALE GENOMIC DNA]</scope>
    <source>
        <strain evidence="6 7">TQ8S</strain>
    </source>
</reference>
<gene>
    <name evidence="6" type="ORF">DU506_19445</name>
</gene>
<evidence type="ECO:0000259" key="5">
    <source>
        <dbReference type="Pfam" id="PF03466"/>
    </source>
</evidence>
<keyword evidence="2" id="KW-0805">Transcription regulation</keyword>
<evidence type="ECO:0000313" key="7">
    <source>
        <dbReference type="Proteomes" id="UP000253204"/>
    </source>
</evidence>
<evidence type="ECO:0000256" key="2">
    <source>
        <dbReference type="ARBA" id="ARBA00023015"/>
    </source>
</evidence>
<dbReference type="GO" id="GO:0032993">
    <property type="term" value="C:protein-DNA complex"/>
    <property type="evidence" value="ECO:0007669"/>
    <property type="project" value="TreeGrafter"/>
</dbReference>
<comment type="caution">
    <text evidence="6">The sequence shown here is derived from an EMBL/GenBank/DDBJ whole genome shotgun (WGS) entry which is preliminary data.</text>
</comment>
<protein>
    <recommendedName>
        <fullName evidence="5">LysR substrate-binding domain-containing protein</fullName>
    </recommendedName>
</protein>
<dbReference type="SUPFAM" id="SSF53850">
    <property type="entry name" value="Periplasmic binding protein-like II"/>
    <property type="match status" value="1"/>
</dbReference>
<dbReference type="GO" id="GO:0003700">
    <property type="term" value="F:DNA-binding transcription factor activity"/>
    <property type="evidence" value="ECO:0007669"/>
    <property type="project" value="TreeGrafter"/>
</dbReference>
<keyword evidence="4" id="KW-0804">Transcription</keyword>
<evidence type="ECO:0000256" key="1">
    <source>
        <dbReference type="ARBA" id="ARBA00009437"/>
    </source>
</evidence>
<name>A0A368TN66_9GAMM</name>
<dbReference type="Proteomes" id="UP000253204">
    <property type="component" value="Unassembled WGS sequence"/>
</dbReference>
<dbReference type="EMBL" id="QPIJ01000078">
    <property type="protein sequence ID" value="RCV85988.1"/>
    <property type="molecule type" value="Genomic_DNA"/>
</dbReference>
<comment type="similarity">
    <text evidence="1">Belongs to the LysR transcriptional regulatory family.</text>
</comment>
<evidence type="ECO:0000256" key="4">
    <source>
        <dbReference type="ARBA" id="ARBA00023163"/>
    </source>
</evidence>
<dbReference type="GO" id="GO:0003677">
    <property type="term" value="F:DNA binding"/>
    <property type="evidence" value="ECO:0007669"/>
    <property type="project" value="UniProtKB-KW"/>
</dbReference>
<evidence type="ECO:0000313" key="6">
    <source>
        <dbReference type="EMBL" id="RCV85988.1"/>
    </source>
</evidence>
<feature type="domain" description="LysR substrate-binding" evidence="5">
    <location>
        <begin position="16"/>
        <end position="135"/>
    </location>
</feature>
<dbReference type="Gene3D" id="3.40.190.10">
    <property type="entry name" value="Periplasmic binding protein-like II"/>
    <property type="match status" value="2"/>
</dbReference>
<sequence>MFFGGRAWIGDSGMIRSHHPLLSLETVSLRDVAHYPYIMLTVDEADQTAISYWQQSGLKPNTLFQTTSVEAVRSLIANGTGVSILSDLVYRPWSLEGRRIEHVELSNPIPAMNVGLAWAKNSPLEASAQAFCDQALM</sequence>
<dbReference type="PANTHER" id="PTHR30346:SF0">
    <property type="entry name" value="HCA OPERON TRANSCRIPTIONAL ACTIVATOR HCAR"/>
    <property type="match status" value="1"/>
</dbReference>
<dbReference type="AlphaFoldDB" id="A0A368TN66"/>
<dbReference type="InterPro" id="IPR005119">
    <property type="entry name" value="LysR_subst-bd"/>
</dbReference>
<dbReference type="PANTHER" id="PTHR30346">
    <property type="entry name" value="TRANSCRIPTIONAL DUAL REGULATOR HCAR-RELATED"/>
    <property type="match status" value="1"/>
</dbReference>
<dbReference type="Pfam" id="PF03466">
    <property type="entry name" value="LysR_substrate"/>
    <property type="match status" value="1"/>
</dbReference>
<accession>A0A368TN66</accession>